<keyword evidence="1" id="KW-0597">Phosphoprotein</keyword>
<name>A0A644T7Y4_9ZZZZ</name>
<evidence type="ECO:0000313" key="6">
    <source>
        <dbReference type="EMBL" id="MPL63028.1"/>
    </source>
</evidence>
<feature type="domain" description="Response regulatory" evidence="4">
    <location>
        <begin position="6"/>
        <end position="120"/>
    </location>
</feature>
<evidence type="ECO:0000256" key="2">
    <source>
        <dbReference type="ARBA" id="ARBA00023012"/>
    </source>
</evidence>
<dbReference type="InterPro" id="IPR001789">
    <property type="entry name" value="Sig_transdc_resp-reg_receiver"/>
</dbReference>
<dbReference type="PROSITE" id="PS51755">
    <property type="entry name" value="OMPR_PHOB"/>
    <property type="match status" value="1"/>
</dbReference>
<dbReference type="SMART" id="SM00862">
    <property type="entry name" value="Trans_reg_C"/>
    <property type="match status" value="1"/>
</dbReference>
<dbReference type="GO" id="GO:0006355">
    <property type="term" value="P:regulation of DNA-templated transcription"/>
    <property type="evidence" value="ECO:0007669"/>
    <property type="project" value="InterPro"/>
</dbReference>
<proteinExistence type="predicted"/>
<evidence type="ECO:0000259" key="5">
    <source>
        <dbReference type="PROSITE" id="PS51755"/>
    </source>
</evidence>
<comment type="caution">
    <text evidence="6">The sequence shown here is derived from an EMBL/GenBank/DDBJ whole genome shotgun (WGS) entry which is preliminary data.</text>
</comment>
<dbReference type="InterPro" id="IPR011006">
    <property type="entry name" value="CheY-like_superfamily"/>
</dbReference>
<evidence type="ECO:0000259" key="4">
    <source>
        <dbReference type="PROSITE" id="PS50110"/>
    </source>
</evidence>
<protein>
    <submittedName>
        <fullName evidence="6">Sensory transduction protein regX3</fullName>
    </submittedName>
</protein>
<dbReference type="GO" id="GO:0000156">
    <property type="term" value="F:phosphorelay response regulator activity"/>
    <property type="evidence" value="ECO:0007669"/>
    <property type="project" value="TreeGrafter"/>
</dbReference>
<accession>A0A644T7Y4</accession>
<dbReference type="SMART" id="SM00448">
    <property type="entry name" value="REC"/>
    <property type="match status" value="1"/>
</dbReference>
<reference evidence="6" key="1">
    <citation type="submission" date="2019-08" db="EMBL/GenBank/DDBJ databases">
        <authorList>
            <person name="Kucharzyk K."/>
            <person name="Murdoch R.W."/>
            <person name="Higgins S."/>
            <person name="Loffler F."/>
        </authorList>
    </citation>
    <scope>NUCLEOTIDE SEQUENCE</scope>
</reference>
<dbReference type="Gene3D" id="6.10.250.690">
    <property type="match status" value="1"/>
</dbReference>
<dbReference type="SUPFAM" id="SSF52172">
    <property type="entry name" value="CheY-like"/>
    <property type="match status" value="1"/>
</dbReference>
<organism evidence="6">
    <name type="scientific">bioreactor metagenome</name>
    <dbReference type="NCBI Taxonomy" id="1076179"/>
    <lineage>
        <taxon>unclassified sequences</taxon>
        <taxon>metagenomes</taxon>
        <taxon>ecological metagenomes</taxon>
    </lineage>
</organism>
<dbReference type="Pfam" id="PF00486">
    <property type="entry name" value="Trans_reg_C"/>
    <property type="match status" value="1"/>
</dbReference>
<sequence length="232" mass="26369">MSQKAKILLVEDDPSLSLVLQDYLELLGYETTLAADGEQGLHRFMEKAFDLCILDVMLPKKDGFTLAAEIRSLNERLPVIFLTARDQNDDRVTGFKAGCDDYITKPFSSEELALRIEAILKRCMNQAMRLRSEVFELGSCRFDASNLILYCNGSEQKLTPKEAALLRLLCLNKNNLLPRDQALTEIWGDADYFIGRSMDVFIARLRKYLRHEPAVSITNVHGTGFKLEVKEE</sequence>
<keyword evidence="2" id="KW-0902">Two-component regulatory system</keyword>
<dbReference type="CDD" id="cd17574">
    <property type="entry name" value="REC_OmpR"/>
    <property type="match status" value="1"/>
</dbReference>
<dbReference type="AlphaFoldDB" id="A0A644T7Y4"/>
<gene>
    <name evidence="6" type="primary">regX3_2</name>
    <name evidence="6" type="ORF">SDC9_08648</name>
</gene>
<dbReference type="EMBL" id="VSSQ01000020">
    <property type="protein sequence ID" value="MPL63028.1"/>
    <property type="molecule type" value="Genomic_DNA"/>
</dbReference>
<dbReference type="Gene3D" id="1.10.10.10">
    <property type="entry name" value="Winged helix-like DNA-binding domain superfamily/Winged helix DNA-binding domain"/>
    <property type="match status" value="1"/>
</dbReference>
<evidence type="ECO:0000256" key="1">
    <source>
        <dbReference type="ARBA" id="ARBA00022553"/>
    </source>
</evidence>
<dbReference type="Gene3D" id="3.40.50.2300">
    <property type="match status" value="1"/>
</dbReference>
<keyword evidence="3" id="KW-0238">DNA-binding</keyword>
<dbReference type="PROSITE" id="PS50110">
    <property type="entry name" value="RESPONSE_REGULATORY"/>
    <property type="match status" value="1"/>
</dbReference>
<dbReference type="PANTHER" id="PTHR48111">
    <property type="entry name" value="REGULATOR OF RPOS"/>
    <property type="match status" value="1"/>
</dbReference>
<dbReference type="GO" id="GO:0005829">
    <property type="term" value="C:cytosol"/>
    <property type="evidence" value="ECO:0007669"/>
    <property type="project" value="TreeGrafter"/>
</dbReference>
<dbReference type="PANTHER" id="PTHR48111:SF40">
    <property type="entry name" value="PHOSPHATE REGULON TRANSCRIPTIONAL REGULATORY PROTEIN PHOB"/>
    <property type="match status" value="1"/>
</dbReference>
<evidence type="ECO:0000256" key="3">
    <source>
        <dbReference type="ARBA" id="ARBA00023125"/>
    </source>
</evidence>
<feature type="domain" description="OmpR/PhoB-type" evidence="5">
    <location>
        <begin position="132"/>
        <end position="229"/>
    </location>
</feature>
<dbReference type="Pfam" id="PF00072">
    <property type="entry name" value="Response_reg"/>
    <property type="match status" value="1"/>
</dbReference>
<dbReference type="GO" id="GO:0000976">
    <property type="term" value="F:transcription cis-regulatory region binding"/>
    <property type="evidence" value="ECO:0007669"/>
    <property type="project" value="TreeGrafter"/>
</dbReference>
<dbReference type="InterPro" id="IPR039420">
    <property type="entry name" value="WalR-like"/>
</dbReference>
<dbReference type="InterPro" id="IPR036388">
    <property type="entry name" value="WH-like_DNA-bd_sf"/>
</dbReference>
<dbReference type="GO" id="GO:0032993">
    <property type="term" value="C:protein-DNA complex"/>
    <property type="evidence" value="ECO:0007669"/>
    <property type="project" value="TreeGrafter"/>
</dbReference>
<dbReference type="InterPro" id="IPR001867">
    <property type="entry name" value="OmpR/PhoB-type_DNA-bd"/>
</dbReference>